<comment type="caution">
    <text evidence="4">The sequence shown here is derived from an EMBL/GenBank/DDBJ whole genome shotgun (WGS) entry which is preliminary data.</text>
</comment>
<evidence type="ECO:0000313" key="5">
    <source>
        <dbReference type="Proteomes" id="UP000092993"/>
    </source>
</evidence>
<evidence type="ECO:0000313" key="4">
    <source>
        <dbReference type="EMBL" id="OBZ65140.1"/>
    </source>
</evidence>
<dbReference type="OMA" id="GATFACF"/>
<reference evidence="4 5" key="1">
    <citation type="submission" date="2016-03" db="EMBL/GenBank/DDBJ databases">
        <title>Whole genome sequencing of Grifola frondosa 9006-11.</title>
        <authorList>
            <person name="Min B."/>
            <person name="Park H."/>
            <person name="Kim J.-G."/>
            <person name="Cho H."/>
            <person name="Oh Y.-L."/>
            <person name="Kong W.-S."/>
            <person name="Choi I.-G."/>
        </authorList>
    </citation>
    <scope>NUCLEOTIDE SEQUENCE [LARGE SCALE GENOMIC DNA]</scope>
    <source>
        <strain evidence="4 5">9006-11</strain>
    </source>
</reference>
<dbReference type="STRING" id="5627.A0A1C7LKC4"/>
<dbReference type="InterPro" id="IPR027417">
    <property type="entry name" value="P-loop_NTPase"/>
</dbReference>
<dbReference type="SUPFAM" id="SSF52540">
    <property type="entry name" value="P-loop containing nucleoside triphosphate hydrolases"/>
    <property type="match status" value="1"/>
</dbReference>
<keyword evidence="1" id="KW-0175">Coiled coil</keyword>
<accession>A0A1C7LKC4</accession>
<gene>
    <name evidence="4" type="ORF">A0H81_14862</name>
</gene>
<organism evidence="4 5">
    <name type="scientific">Grifola frondosa</name>
    <name type="common">Maitake</name>
    <name type="synonym">Polyporus frondosus</name>
    <dbReference type="NCBI Taxonomy" id="5627"/>
    <lineage>
        <taxon>Eukaryota</taxon>
        <taxon>Fungi</taxon>
        <taxon>Dikarya</taxon>
        <taxon>Basidiomycota</taxon>
        <taxon>Agaricomycotina</taxon>
        <taxon>Agaricomycetes</taxon>
        <taxon>Polyporales</taxon>
        <taxon>Grifolaceae</taxon>
        <taxon>Grifola</taxon>
    </lineage>
</organism>
<feature type="region of interest" description="Disordered" evidence="2">
    <location>
        <begin position="361"/>
        <end position="397"/>
    </location>
</feature>
<dbReference type="AlphaFoldDB" id="A0A1C7LKC4"/>
<dbReference type="Proteomes" id="UP000092993">
    <property type="component" value="Unassembled WGS sequence"/>
</dbReference>
<name>A0A1C7LKC4_GRIFR</name>
<proteinExistence type="predicted"/>
<feature type="compositionally biased region" description="Polar residues" evidence="2">
    <location>
        <begin position="361"/>
        <end position="376"/>
    </location>
</feature>
<evidence type="ECO:0000259" key="3">
    <source>
        <dbReference type="Pfam" id="PF01926"/>
    </source>
</evidence>
<dbReference type="Gene3D" id="3.40.50.300">
    <property type="entry name" value="P-loop containing nucleotide triphosphate hydrolases"/>
    <property type="match status" value="1"/>
</dbReference>
<protein>
    <recommendedName>
        <fullName evidence="3">G domain-containing protein</fullName>
    </recommendedName>
</protein>
<dbReference type="EMBL" id="LUGG01000053">
    <property type="protein sequence ID" value="OBZ65140.1"/>
    <property type="molecule type" value="Genomic_DNA"/>
</dbReference>
<dbReference type="GO" id="GO:0005525">
    <property type="term" value="F:GTP binding"/>
    <property type="evidence" value="ECO:0007669"/>
    <property type="project" value="InterPro"/>
</dbReference>
<keyword evidence="5" id="KW-1185">Reference proteome</keyword>
<dbReference type="OrthoDB" id="8954335at2759"/>
<dbReference type="InterPro" id="IPR006073">
    <property type="entry name" value="GTP-bd"/>
</dbReference>
<feature type="domain" description="G" evidence="3">
    <location>
        <begin position="9"/>
        <end position="87"/>
    </location>
</feature>
<sequence>MCDSKDFTIIILGPTGTGKSSFIKSLTDDANIHVGHSLGSETNSLVLSRVKICGRLVSLVDTPGFDDSRDGVSDADILQQLAIFLKDEYEKSKSLGGLIYTHRITDNRLTKSAKKHLLLARNLCGTDALENLVIVTTMWGNVDADLGTAREHELKTGYFKTLLDRGAKLIRHDQGVISAHRIVSDMLTDRPIPLQFQREIVDERLPLACTAAGLELNSELNALIEKHEIEMRELREEMRNTEATLELELLKGEHAKLNEDLQRWVEEKQKMDDVPFPYTITLKAGTAKAIRLVDQTRLLTVVTATFPHHDLRARSREARSSWVHSWLRTLANAYAPFVASHNYDDDDVLSTPFLLDQPLIQSGDNNSCQDDTQESLSYAEVPSSPPTASFGHDGVVV</sequence>
<evidence type="ECO:0000256" key="1">
    <source>
        <dbReference type="SAM" id="Coils"/>
    </source>
</evidence>
<feature type="coiled-coil region" evidence="1">
    <location>
        <begin position="217"/>
        <end position="267"/>
    </location>
</feature>
<evidence type="ECO:0000256" key="2">
    <source>
        <dbReference type="SAM" id="MobiDB-lite"/>
    </source>
</evidence>
<dbReference type="Pfam" id="PF01926">
    <property type="entry name" value="MMR_HSR1"/>
    <property type="match status" value="1"/>
</dbReference>